<feature type="domain" description="Hyaluronan/mRNA-binding protein" evidence="4">
    <location>
        <begin position="119"/>
        <end position="209"/>
    </location>
</feature>
<proteinExistence type="predicted"/>
<name>A0A6A6UWV5_9PLEO</name>
<evidence type="ECO:0000259" key="4">
    <source>
        <dbReference type="SMART" id="SM01233"/>
    </source>
</evidence>
<gene>
    <name evidence="5" type="ORF">M011DRAFT_481386</name>
</gene>
<feature type="compositionally biased region" description="Polar residues" evidence="3">
    <location>
        <begin position="314"/>
        <end position="329"/>
    </location>
</feature>
<evidence type="ECO:0000256" key="1">
    <source>
        <dbReference type="ARBA" id="ARBA00004496"/>
    </source>
</evidence>
<evidence type="ECO:0000256" key="2">
    <source>
        <dbReference type="ARBA" id="ARBA00022490"/>
    </source>
</evidence>
<accession>A0A6A6UWV5</accession>
<dbReference type="PANTHER" id="PTHR12299">
    <property type="entry name" value="HYALURONIC ACID-BINDING PROTEIN 4"/>
    <property type="match status" value="1"/>
</dbReference>
<keyword evidence="6" id="KW-1185">Reference proteome</keyword>
<evidence type="ECO:0000313" key="5">
    <source>
        <dbReference type="EMBL" id="KAF2742762.1"/>
    </source>
</evidence>
<evidence type="ECO:0000256" key="3">
    <source>
        <dbReference type="SAM" id="MobiDB-lite"/>
    </source>
</evidence>
<dbReference type="InterPro" id="IPR019084">
    <property type="entry name" value="STM1-like_N"/>
</dbReference>
<dbReference type="PANTHER" id="PTHR12299:SF17">
    <property type="entry name" value="AT19571P-RELATED"/>
    <property type="match status" value="1"/>
</dbReference>
<organism evidence="5 6">
    <name type="scientific">Sporormia fimetaria CBS 119925</name>
    <dbReference type="NCBI Taxonomy" id="1340428"/>
    <lineage>
        <taxon>Eukaryota</taxon>
        <taxon>Fungi</taxon>
        <taxon>Dikarya</taxon>
        <taxon>Ascomycota</taxon>
        <taxon>Pezizomycotina</taxon>
        <taxon>Dothideomycetes</taxon>
        <taxon>Pleosporomycetidae</taxon>
        <taxon>Pleosporales</taxon>
        <taxon>Sporormiaceae</taxon>
        <taxon>Sporormia</taxon>
    </lineage>
</organism>
<protein>
    <recommendedName>
        <fullName evidence="4">Hyaluronan/mRNA-binding protein domain-containing protein</fullName>
    </recommendedName>
</protein>
<feature type="compositionally biased region" description="Basic and acidic residues" evidence="3">
    <location>
        <begin position="90"/>
        <end position="103"/>
    </location>
</feature>
<feature type="region of interest" description="Disordered" evidence="3">
    <location>
        <begin position="202"/>
        <end position="329"/>
    </location>
</feature>
<dbReference type="GO" id="GO:0005634">
    <property type="term" value="C:nucleus"/>
    <property type="evidence" value="ECO:0007669"/>
    <property type="project" value="TreeGrafter"/>
</dbReference>
<dbReference type="OrthoDB" id="5426471at2759"/>
<dbReference type="InterPro" id="IPR039764">
    <property type="entry name" value="HABP4/SERBP1-like"/>
</dbReference>
<feature type="compositionally biased region" description="Basic and acidic residues" evidence="3">
    <location>
        <begin position="242"/>
        <end position="296"/>
    </location>
</feature>
<evidence type="ECO:0000313" key="6">
    <source>
        <dbReference type="Proteomes" id="UP000799440"/>
    </source>
</evidence>
<dbReference type="GO" id="GO:0003723">
    <property type="term" value="F:RNA binding"/>
    <property type="evidence" value="ECO:0007669"/>
    <property type="project" value="InterPro"/>
</dbReference>
<dbReference type="GO" id="GO:0005737">
    <property type="term" value="C:cytoplasm"/>
    <property type="evidence" value="ECO:0007669"/>
    <property type="project" value="UniProtKB-SubCell"/>
</dbReference>
<dbReference type="InterPro" id="IPR006861">
    <property type="entry name" value="HABP4_PAIRBP1-bd"/>
</dbReference>
<comment type="subcellular location">
    <subcellularLocation>
        <location evidence="1">Cytoplasm</location>
    </subcellularLocation>
</comment>
<dbReference type="Gene3D" id="6.10.140.1040">
    <property type="match status" value="1"/>
</dbReference>
<feature type="compositionally biased region" description="Basic and acidic residues" evidence="3">
    <location>
        <begin position="215"/>
        <end position="224"/>
    </location>
</feature>
<feature type="compositionally biased region" description="Gly residues" evidence="3">
    <location>
        <begin position="297"/>
        <end position="310"/>
    </location>
</feature>
<sequence length="329" mass="34967">MSGIASKNLYELLGNDPELDPDRPADPPVKVVDKALPRSGKRNAPSEAPNRSTDTTVRSTPRGGPNANDNAFRDRGVGADKNRSRGSGEPGEHGERTRGELGRGRGRGRGRGGARASAGGDRHSRTGIAEHEKQAAHGWGATDGDAELADEKAGEQMAAQEQKEAIADAAADVEPEEEDKTKSYAAYLAEQAEKKLKLAAENVRKPNEGSSQKFPEGKEVHREEEDFIAGSGGKSQRQRERKQKEYVELDDAKLHREAARESTRGRGRGRGDFRGEGRGRGEFRGGRGRGEGRGEGRGGAPRGGRGGARGGQSAAVNLTDTSAFPSLGS</sequence>
<dbReference type="Proteomes" id="UP000799440">
    <property type="component" value="Unassembled WGS sequence"/>
</dbReference>
<dbReference type="SMART" id="SM01233">
    <property type="entry name" value="HABP4_PAI-RBP1"/>
    <property type="match status" value="1"/>
</dbReference>
<feature type="compositionally biased region" description="Basic and acidic residues" evidence="3">
    <location>
        <begin position="120"/>
        <end position="135"/>
    </location>
</feature>
<feature type="region of interest" description="Disordered" evidence="3">
    <location>
        <begin position="1"/>
        <end position="182"/>
    </location>
</feature>
<keyword evidence="2" id="KW-0963">Cytoplasm</keyword>
<feature type="compositionally biased region" description="Basic and acidic residues" evidence="3">
    <location>
        <begin position="20"/>
        <end position="36"/>
    </location>
</feature>
<dbReference type="Pfam" id="PF09598">
    <property type="entry name" value="Stm1_N"/>
    <property type="match status" value="1"/>
</dbReference>
<reference evidence="5" key="1">
    <citation type="journal article" date="2020" name="Stud. Mycol.">
        <title>101 Dothideomycetes genomes: a test case for predicting lifestyles and emergence of pathogens.</title>
        <authorList>
            <person name="Haridas S."/>
            <person name="Albert R."/>
            <person name="Binder M."/>
            <person name="Bloem J."/>
            <person name="Labutti K."/>
            <person name="Salamov A."/>
            <person name="Andreopoulos B."/>
            <person name="Baker S."/>
            <person name="Barry K."/>
            <person name="Bills G."/>
            <person name="Bluhm B."/>
            <person name="Cannon C."/>
            <person name="Castanera R."/>
            <person name="Culley D."/>
            <person name="Daum C."/>
            <person name="Ezra D."/>
            <person name="Gonzalez J."/>
            <person name="Henrissat B."/>
            <person name="Kuo A."/>
            <person name="Liang C."/>
            <person name="Lipzen A."/>
            <person name="Lutzoni F."/>
            <person name="Magnuson J."/>
            <person name="Mondo S."/>
            <person name="Nolan M."/>
            <person name="Ohm R."/>
            <person name="Pangilinan J."/>
            <person name="Park H.-J."/>
            <person name="Ramirez L."/>
            <person name="Alfaro M."/>
            <person name="Sun H."/>
            <person name="Tritt A."/>
            <person name="Yoshinaga Y."/>
            <person name="Zwiers L.-H."/>
            <person name="Turgeon B."/>
            <person name="Goodwin S."/>
            <person name="Spatafora J."/>
            <person name="Crous P."/>
            <person name="Grigoriev I."/>
        </authorList>
    </citation>
    <scope>NUCLEOTIDE SEQUENCE</scope>
    <source>
        <strain evidence="5">CBS 119925</strain>
    </source>
</reference>
<dbReference type="AlphaFoldDB" id="A0A6A6UWV5"/>
<dbReference type="EMBL" id="MU006604">
    <property type="protein sequence ID" value="KAF2742762.1"/>
    <property type="molecule type" value="Genomic_DNA"/>
</dbReference>
<feature type="compositionally biased region" description="Polar residues" evidence="3">
    <location>
        <begin position="49"/>
        <end position="59"/>
    </location>
</feature>
<feature type="compositionally biased region" description="Basic and acidic residues" evidence="3">
    <location>
        <begin position="71"/>
        <end position="83"/>
    </location>
</feature>